<comment type="similarity">
    <text evidence="2">Belongs to the metallo-dependent hydrolases superfamily. Adenosine and AMP deaminases family.</text>
</comment>
<dbReference type="NCBIfam" id="TIGR01430">
    <property type="entry name" value="aden_deam"/>
    <property type="match status" value="1"/>
</dbReference>
<dbReference type="GO" id="GO:0046872">
    <property type="term" value="F:metal ion binding"/>
    <property type="evidence" value="ECO:0007669"/>
    <property type="project" value="UniProtKB-KW"/>
</dbReference>
<keyword evidence="5" id="KW-0862">Zinc</keyword>
<name>A0A9J7BXZ0_9BACT</name>
<sequence>MNDVADFIRRLPKAELHLHLEGTIAPATLVELSQRHDREPLTQAEAEALYRFQDFSGFLDAFKAVTNRLVGPADYELAAWRMAQRLAQQGIVHAEVYISVGVIYVWRNHDPECFEPIFAGLEQARVRAQRELGISLYWIFDAVRHFTLEEAARVFRKAIEMRCEYTSIIGIGLGGDERRCGSEPFRELYAEARAAGLRLTNHAGETTPPEAIREALAIGSERIGHALSAVQDSELLEELKVRSTPLELNPTSNVRTGVCASWAEHPLRRYFDLGLLVTLNSDDPAFFGSDLEGEYMLAHTEQGFTRDELRRLASNSIEASFLPEVEKASWTARIESIG</sequence>
<evidence type="ECO:0000256" key="2">
    <source>
        <dbReference type="ARBA" id="ARBA00006676"/>
    </source>
</evidence>
<dbReference type="SUPFAM" id="SSF51556">
    <property type="entry name" value="Metallo-dependent hydrolases"/>
    <property type="match status" value="1"/>
</dbReference>
<feature type="domain" description="Adenosine deaminase" evidence="6">
    <location>
        <begin position="12"/>
        <end position="334"/>
    </location>
</feature>
<keyword evidence="4 7" id="KW-0378">Hydrolase</keyword>
<evidence type="ECO:0000313" key="7">
    <source>
        <dbReference type="EMBL" id="UWZ86165.1"/>
    </source>
</evidence>
<dbReference type="RefSeq" id="WP_260795809.1">
    <property type="nucleotide sequence ID" value="NZ_CP093313.1"/>
</dbReference>
<reference evidence="7" key="1">
    <citation type="submission" date="2021-04" db="EMBL/GenBank/DDBJ databases">
        <title>Phylogenetic analysis of Acidobacteriaceae.</title>
        <authorList>
            <person name="Qiu L."/>
            <person name="Zhang Q."/>
        </authorList>
    </citation>
    <scope>NUCLEOTIDE SEQUENCE</scope>
    <source>
        <strain evidence="7">DSM 25168</strain>
    </source>
</reference>
<dbReference type="Pfam" id="PF00962">
    <property type="entry name" value="A_deaminase"/>
    <property type="match status" value="1"/>
</dbReference>
<evidence type="ECO:0000256" key="3">
    <source>
        <dbReference type="ARBA" id="ARBA00022723"/>
    </source>
</evidence>
<evidence type="ECO:0000256" key="1">
    <source>
        <dbReference type="ARBA" id="ARBA00001947"/>
    </source>
</evidence>
<proteinExistence type="inferred from homology"/>
<comment type="cofactor">
    <cofactor evidence="1">
        <name>Zn(2+)</name>
        <dbReference type="ChEBI" id="CHEBI:29105"/>
    </cofactor>
</comment>
<gene>
    <name evidence="7" type="primary">add</name>
    <name evidence="7" type="ORF">MOP44_09505</name>
</gene>
<evidence type="ECO:0000256" key="5">
    <source>
        <dbReference type="ARBA" id="ARBA00022833"/>
    </source>
</evidence>
<dbReference type="EMBL" id="CP093313">
    <property type="protein sequence ID" value="UWZ86165.1"/>
    <property type="molecule type" value="Genomic_DNA"/>
</dbReference>
<dbReference type="InterPro" id="IPR001365">
    <property type="entry name" value="A_deaminase_dom"/>
</dbReference>
<dbReference type="EC" id="3.5.4.4" evidence="7"/>
<dbReference type="Gene3D" id="3.20.20.140">
    <property type="entry name" value="Metal-dependent hydrolases"/>
    <property type="match status" value="1"/>
</dbReference>
<dbReference type="PANTHER" id="PTHR43114">
    <property type="entry name" value="ADENINE DEAMINASE"/>
    <property type="match status" value="1"/>
</dbReference>
<protein>
    <submittedName>
        <fullName evidence="7">Adenosine deaminase</fullName>
        <ecNumber evidence="7">3.5.4.4</ecNumber>
    </submittedName>
</protein>
<keyword evidence="8" id="KW-1185">Reference proteome</keyword>
<dbReference type="Proteomes" id="UP001059380">
    <property type="component" value="Chromosome"/>
</dbReference>
<dbReference type="InterPro" id="IPR032466">
    <property type="entry name" value="Metal_Hydrolase"/>
</dbReference>
<dbReference type="GO" id="GO:0019239">
    <property type="term" value="F:deaminase activity"/>
    <property type="evidence" value="ECO:0007669"/>
    <property type="project" value="InterPro"/>
</dbReference>
<dbReference type="PANTHER" id="PTHR43114:SF6">
    <property type="entry name" value="ADENINE DEAMINASE"/>
    <property type="match status" value="1"/>
</dbReference>
<dbReference type="KEGG" id="orp:MOP44_09505"/>
<dbReference type="InterPro" id="IPR006330">
    <property type="entry name" value="Ado/ade_deaminase"/>
</dbReference>
<keyword evidence="3" id="KW-0479">Metal-binding</keyword>
<accession>A0A9J7BXZ0</accession>
<evidence type="ECO:0000256" key="4">
    <source>
        <dbReference type="ARBA" id="ARBA00022801"/>
    </source>
</evidence>
<dbReference type="GO" id="GO:0016814">
    <property type="term" value="F:hydrolase activity, acting on carbon-nitrogen (but not peptide) bonds, in cyclic amidines"/>
    <property type="evidence" value="ECO:0007669"/>
    <property type="project" value="UniProtKB-ARBA"/>
</dbReference>
<organism evidence="7 8">
    <name type="scientific">Occallatibacter riparius</name>
    <dbReference type="NCBI Taxonomy" id="1002689"/>
    <lineage>
        <taxon>Bacteria</taxon>
        <taxon>Pseudomonadati</taxon>
        <taxon>Acidobacteriota</taxon>
        <taxon>Terriglobia</taxon>
        <taxon>Terriglobales</taxon>
        <taxon>Acidobacteriaceae</taxon>
        <taxon>Occallatibacter</taxon>
    </lineage>
</organism>
<dbReference type="AlphaFoldDB" id="A0A9J7BXZ0"/>
<evidence type="ECO:0000259" key="6">
    <source>
        <dbReference type="Pfam" id="PF00962"/>
    </source>
</evidence>
<evidence type="ECO:0000313" key="8">
    <source>
        <dbReference type="Proteomes" id="UP001059380"/>
    </source>
</evidence>